<dbReference type="EMBL" id="JAOYFB010000036">
    <property type="protein sequence ID" value="KAK4018780.1"/>
    <property type="molecule type" value="Genomic_DNA"/>
</dbReference>
<evidence type="ECO:0000313" key="1">
    <source>
        <dbReference type="EMBL" id="KAK4018780.1"/>
    </source>
</evidence>
<comment type="caution">
    <text evidence="1">The sequence shown here is derived from an EMBL/GenBank/DDBJ whole genome shotgun (WGS) entry which is preliminary data.</text>
</comment>
<dbReference type="Proteomes" id="UP001234178">
    <property type="component" value="Unassembled WGS sequence"/>
</dbReference>
<protein>
    <submittedName>
        <fullName evidence="1">Uncharacterized protein</fullName>
    </submittedName>
</protein>
<gene>
    <name evidence="1" type="ORF">OUZ56_000822</name>
</gene>
<proteinExistence type="predicted"/>
<evidence type="ECO:0000313" key="2">
    <source>
        <dbReference type="Proteomes" id="UP001234178"/>
    </source>
</evidence>
<sequence>MTNREARHFDHLGCIGSHVKADHDTGVIVDNLRSFQIEHTPRDFVITLSKVCPAKETVSIKIGAYMDVELWSAEASNKFKIGLRDPIFIQPNILSLDDGGNSIYVCDCG</sequence>
<accession>A0ABR0A0V9</accession>
<reference evidence="1 2" key="1">
    <citation type="journal article" date="2023" name="Nucleic Acids Res.">
        <title>The hologenome of Daphnia magna reveals possible DNA methylation and microbiome-mediated evolution of the host genome.</title>
        <authorList>
            <person name="Chaturvedi A."/>
            <person name="Li X."/>
            <person name="Dhandapani V."/>
            <person name="Marshall H."/>
            <person name="Kissane S."/>
            <person name="Cuenca-Cambronero M."/>
            <person name="Asole G."/>
            <person name="Calvet F."/>
            <person name="Ruiz-Romero M."/>
            <person name="Marangio P."/>
            <person name="Guigo R."/>
            <person name="Rago D."/>
            <person name="Mirbahai L."/>
            <person name="Eastwood N."/>
            <person name="Colbourne J.K."/>
            <person name="Zhou J."/>
            <person name="Mallon E."/>
            <person name="Orsini L."/>
        </authorList>
    </citation>
    <scope>NUCLEOTIDE SEQUENCE [LARGE SCALE GENOMIC DNA]</scope>
    <source>
        <strain evidence="1">LRV0_1</strain>
    </source>
</reference>
<name>A0ABR0A0V9_9CRUS</name>
<organism evidence="1 2">
    <name type="scientific">Daphnia magna</name>
    <dbReference type="NCBI Taxonomy" id="35525"/>
    <lineage>
        <taxon>Eukaryota</taxon>
        <taxon>Metazoa</taxon>
        <taxon>Ecdysozoa</taxon>
        <taxon>Arthropoda</taxon>
        <taxon>Crustacea</taxon>
        <taxon>Branchiopoda</taxon>
        <taxon>Diplostraca</taxon>
        <taxon>Cladocera</taxon>
        <taxon>Anomopoda</taxon>
        <taxon>Daphniidae</taxon>
        <taxon>Daphnia</taxon>
    </lineage>
</organism>
<keyword evidence="2" id="KW-1185">Reference proteome</keyword>